<evidence type="ECO:0000313" key="3">
    <source>
        <dbReference type="EMBL" id="CAK8679881.1"/>
    </source>
</evidence>
<dbReference type="PROSITE" id="PS50826">
    <property type="entry name" value="RUN"/>
    <property type="match status" value="1"/>
</dbReference>
<name>A0ABP0FMD7_CLALP</name>
<gene>
    <name evidence="3" type="ORF">CVLEPA_LOCUS10127</name>
</gene>
<sequence length="477" mass="54397">MPLIDPLLKSVKYLVQEFHSVDEEVNDKNIYLEQFCVTLEQCFLKGMKRGQWDITKVSNHSARRKRLWCLLRSFETEGPMPFAVSSAIIGALADNRIKTADGRVRYMVRHCLAHRSLHVLLEFLVSKRQQLRECYFESQRGGKVAMQTMAEFGGGDAIIIHEELAEQFRSLLLTCSTSLNFDLSLTNTYFLDETWQIPMTLTMELVPTHELGIEMVYINGYAIVTRLKPGSVASEALGLGVGDLLVEMNDKVLFPSTMGGDNDAIAVWRHCRRKGLPCALTVIKPRSPVTGSIYTPLKETLTEYHDWMEVYYERRQKKLEKKNEQAEKKEAKLFQPSLMDDRTPVLDPGASGTFSVRYIGEVSTGQYGGIDQIESVIKQVQRKQMEKTTFDVTLRLTEIAVETQASDNRLFRHKYADIASCGKMISDKLHFCYIAGDTFCTISKQFKGYVFEAKTLSQAKIILNGIYQGFKRTTWFM</sequence>
<dbReference type="PROSITE" id="PS50106">
    <property type="entry name" value="PDZ"/>
    <property type="match status" value="1"/>
</dbReference>
<dbReference type="PANTHER" id="PTHR46753:SF3">
    <property type="entry name" value="PDZ DOMAIN-CONTAINING PROTEIN"/>
    <property type="match status" value="1"/>
</dbReference>
<dbReference type="Proteomes" id="UP001642483">
    <property type="component" value="Unassembled WGS sequence"/>
</dbReference>
<dbReference type="SUPFAM" id="SSF50156">
    <property type="entry name" value="PDZ domain-like"/>
    <property type="match status" value="1"/>
</dbReference>
<evidence type="ECO:0008006" key="5">
    <source>
        <dbReference type="Google" id="ProtNLM"/>
    </source>
</evidence>
<dbReference type="PANTHER" id="PTHR46753">
    <property type="entry name" value="FYVE AND COILED-COIL DOMAIN-CONTAINING PROTEIN 1"/>
    <property type="match status" value="1"/>
</dbReference>
<comment type="caution">
    <text evidence="3">The sequence shown here is derived from an EMBL/GenBank/DDBJ whole genome shotgun (WGS) entry which is preliminary data.</text>
</comment>
<accession>A0ABP0FMD7</accession>
<dbReference type="InterPro" id="IPR004012">
    <property type="entry name" value="Run_dom"/>
</dbReference>
<feature type="domain" description="RUN" evidence="2">
    <location>
        <begin position="26"/>
        <end position="188"/>
    </location>
</feature>
<dbReference type="InterPro" id="IPR036034">
    <property type="entry name" value="PDZ_sf"/>
</dbReference>
<dbReference type="SUPFAM" id="SSF50729">
    <property type="entry name" value="PH domain-like"/>
    <property type="match status" value="1"/>
</dbReference>
<organism evidence="3 4">
    <name type="scientific">Clavelina lepadiformis</name>
    <name type="common">Light-bulb sea squirt</name>
    <name type="synonym">Ascidia lepadiformis</name>
    <dbReference type="NCBI Taxonomy" id="159417"/>
    <lineage>
        <taxon>Eukaryota</taxon>
        <taxon>Metazoa</taxon>
        <taxon>Chordata</taxon>
        <taxon>Tunicata</taxon>
        <taxon>Ascidiacea</taxon>
        <taxon>Aplousobranchia</taxon>
        <taxon>Clavelinidae</taxon>
        <taxon>Clavelina</taxon>
    </lineage>
</organism>
<proteinExistence type="predicted"/>
<reference evidence="3 4" key="1">
    <citation type="submission" date="2024-02" db="EMBL/GenBank/DDBJ databases">
        <authorList>
            <person name="Daric V."/>
            <person name="Darras S."/>
        </authorList>
    </citation>
    <scope>NUCLEOTIDE SEQUENCE [LARGE SCALE GENOMIC DNA]</scope>
</reference>
<dbReference type="Pfam" id="PF02759">
    <property type="entry name" value="RUN"/>
    <property type="match status" value="1"/>
</dbReference>
<feature type="domain" description="PDZ" evidence="1">
    <location>
        <begin position="200"/>
        <end position="253"/>
    </location>
</feature>
<dbReference type="InterPro" id="IPR037213">
    <property type="entry name" value="Run_dom_sf"/>
</dbReference>
<protein>
    <recommendedName>
        <fullName evidence="5">PDZ domain-containing protein</fullName>
    </recommendedName>
</protein>
<dbReference type="SUPFAM" id="SSF140741">
    <property type="entry name" value="RUN domain-like"/>
    <property type="match status" value="1"/>
</dbReference>
<evidence type="ECO:0000313" key="4">
    <source>
        <dbReference type="Proteomes" id="UP001642483"/>
    </source>
</evidence>
<dbReference type="Gene3D" id="2.30.29.30">
    <property type="entry name" value="Pleckstrin-homology domain (PH domain)/Phosphotyrosine-binding domain (PTB)"/>
    <property type="match status" value="1"/>
</dbReference>
<evidence type="ECO:0000259" key="2">
    <source>
        <dbReference type="PROSITE" id="PS50826"/>
    </source>
</evidence>
<dbReference type="InterPro" id="IPR011993">
    <property type="entry name" value="PH-like_dom_sf"/>
</dbReference>
<dbReference type="Gene3D" id="1.20.58.900">
    <property type="match status" value="1"/>
</dbReference>
<dbReference type="InterPro" id="IPR001478">
    <property type="entry name" value="PDZ"/>
</dbReference>
<evidence type="ECO:0000259" key="1">
    <source>
        <dbReference type="PROSITE" id="PS50106"/>
    </source>
</evidence>
<dbReference type="EMBL" id="CAWYQH010000068">
    <property type="protein sequence ID" value="CAK8679881.1"/>
    <property type="molecule type" value="Genomic_DNA"/>
</dbReference>
<keyword evidence="4" id="KW-1185">Reference proteome</keyword>